<sequence length="142" mass="15531">MAQVNSVFCQARLAANTVTCIIGVRECNVIEQFSACVCYNTGQKDKLRLCVIALLSSVEFQGVLRRSDYSIHGDLEKAINEAIESREAADQKEIVPGEVKAPTEVPNEAPKEAVKEAPKEAPKEEVKEDAKEGIKVDAKIDL</sequence>
<feature type="compositionally biased region" description="Basic and acidic residues" evidence="1">
    <location>
        <begin position="109"/>
        <end position="142"/>
    </location>
</feature>
<organism evidence="2 3">
    <name type="scientific">Lunasporangiospora selenospora</name>
    <dbReference type="NCBI Taxonomy" id="979761"/>
    <lineage>
        <taxon>Eukaryota</taxon>
        <taxon>Fungi</taxon>
        <taxon>Fungi incertae sedis</taxon>
        <taxon>Mucoromycota</taxon>
        <taxon>Mortierellomycotina</taxon>
        <taxon>Mortierellomycetes</taxon>
        <taxon>Mortierellales</taxon>
        <taxon>Mortierellaceae</taxon>
        <taxon>Lunasporangiospora</taxon>
    </lineage>
</organism>
<keyword evidence="3" id="KW-1185">Reference proteome</keyword>
<name>A0A9P6FSG1_9FUNG</name>
<evidence type="ECO:0000256" key="1">
    <source>
        <dbReference type="SAM" id="MobiDB-lite"/>
    </source>
</evidence>
<proteinExistence type="predicted"/>
<dbReference type="OrthoDB" id="2411405at2759"/>
<gene>
    <name evidence="2" type="ORF">BGW38_002665</name>
</gene>
<protein>
    <submittedName>
        <fullName evidence="2">Uncharacterized protein</fullName>
    </submittedName>
</protein>
<accession>A0A9P6FSG1</accession>
<feature type="region of interest" description="Disordered" evidence="1">
    <location>
        <begin position="89"/>
        <end position="142"/>
    </location>
</feature>
<evidence type="ECO:0000313" key="3">
    <source>
        <dbReference type="Proteomes" id="UP000780801"/>
    </source>
</evidence>
<evidence type="ECO:0000313" key="2">
    <source>
        <dbReference type="EMBL" id="KAF9580619.1"/>
    </source>
</evidence>
<comment type="caution">
    <text evidence="2">The sequence shown here is derived from an EMBL/GenBank/DDBJ whole genome shotgun (WGS) entry which is preliminary data.</text>
</comment>
<dbReference type="EMBL" id="JAABOA010001950">
    <property type="protein sequence ID" value="KAF9580619.1"/>
    <property type="molecule type" value="Genomic_DNA"/>
</dbReference>
<dbReference type="Proteomes" id="UP000780801">
    <property type="component" value="Unassembled WGS sequence"/>
</dbReference>
<reference evidence="2" key="1">
    <citation type="journal article" date="2020" name="Fungal Divers.">
        <title>Resolving the Mortierellaceae phylogeny through synthesis of multi-gene phylogenetics and phylogenomics.</title>
        <authorList>
            <person name="Vandepol N."/>
            <person name="Liber J."/>
            <person name="Desiro A."/>
            <person name="Na H."/>
            <person name="Kennedy M."/>
            <person name="Barry K."/>
            <person name="Grigoriev I.V."/>
            <person name="Miller A.N."/>
            <person name="O'Donnell K."/>
            <person name="Stajich J.E."/>
            <person name="Bonito G."/>
        </authorList>
    </citation>
    <scope>NUCLEOTIDE SEQUENCE</scope>
    <source>
        <strain evidence="2">KOD1015</strain>
    </source>
</reference>
<dbReference type="AlphaFoldDB" id="A0A9P6FSG1"/>